<feature type="chain" id="PRO_5045251634" description="Secreted protein" evidence="2">
    <location>
        <begin position="30"/>
        <end position="141"/>
    </location>
</feature>
<comment type="caution">
    <text evidence="3">The sequence shown here is derived from an EMBL/GenBank/DDBJ whole genome shotgun (WGS) entry which is preliminary data.</text>
</comment>
<keyword evidence="2" id="KW-0732">Signal</keyword>
<keyword evidence="4" id="KW-1185">Reference proteome</keyword>
<evidence type="ECO:0000256" key="2">
    <source>
        <dbReference type="SAM" id="SignalP"/>
    </source>
</evidence>
<protein>
    <recommendedName>
        <fullName evidence="5">Secreted protein</fullName>
    </recommendedName>
</protein>
<evidence type="ECO:0008006" key="5">
    <source>
        <dbReference type="Google" id="ProtNLM"/>
    </source>
</evidence>
<reference evidence="3" key="1">
    <citation type="submission" date="2023-07" db="EMBL/GenBank/DDBJ databases">
        <title>Marinobacter sp. chi1 genome sequencing and assembly.</title>
        <authorList>
            <person name="Park S."/>
        </authorList>
    </citation>
    <scope>NUCLEOTIDE SEQUENCE</scope>
    <source>
        <strain evidence="3">Chi1</strain>
    </source>
</reference>
<proteinExistence type="predicted"/>
<name>A0ABT8W0V9_9GAMM</name>
<feature type="signal peptide" evidence="2">
    <location>
        <begin position="1"/>
        <end position="29"/>
    </location>
</feature>
<dbReference type="EMBL" id="JAUMIS010000001">
    <property type="protein sequence ID" value="MDO3721811.1"/>
    <property type="molecule type" value="Genomic_DNA"/>
</dbReference>
<evidence type="ECO:0000313" key="4">
    <source>
        <dbReference type="Proteomes" id="UP001168640"/>
    </source>
</evidence>
<feature type="region of interest" description="Disordered" evidence="1">
    <location>
        <begin position="54"/>
        <end position="141"/>
    </location>
</feature>
<sequence>MKRLGSASTLMLPVLTLIVGLMASTVSQAADDLDVTMRMVLDDSDLTNSVVQEIELPRPVPSVPSTGRDNANERAAKGMDQRDAAHAAARDARDVTGRKDTIERPEDVRPDDAIEARRDARQDLSLDRPDASTNRPETPTP</sequence>
<evidence type="ECO:0000313" key="3">
    <source>
        <dbReference type="EMBL" id="MDO3721811.1"/>
    </source>
</evidence>
<feature type="compositionally biased region" description="Polar residues" evidence="1">
    <location>
        <begin position="131"/>
        <end position="141"/>
    </location>
</feature>
<accession>A0ABT8W0V9</accession>
<evidence type="ECO:0000256" key="1">
    <source>
        <dbReference type="SAM" id="MobiDB-lite"/>
    </source>
</evidence>
<dbReference type="Proteomes" id="UP001168640">
    <property type="component" value="Unassembled WGS sequence"/>
</dbReference>
<feature type="compositionally biased region" description="Basic and acidic residues" evidence="1">
    <location>
        <begin position="70"/>
        <end position="130"/>
    </location>
</feature>
<organism evidence="3 4">
    <name type="scientific">Marinobacter suaedae</name>
    <dbReference type="NCBI Taxonomy" id="3057675"/>
    <lineage>
        <taxon>Bacteria</taxon>
        <taxon>Pseudomonadati</taxon>
        <taxon>Pseudomonadota</taxon>
        <taxon>Gammaproteobacteria</taxon>
        <taxon>Pseudomonadales</taxon>
        <taxon>Marinobacteraceae</taxon>
        <taxon>Marinobacter</taxon>
    </lineage>
</organism>
<dbReference type="RefSeq" id="WP_302909612.1">
    <property type="nucleotide sequence ID" value="NZ_JAUMIS010000001.1"/>
</dbReference>
<gene>
    <name evidence="3" type="ORF">QVZ43_08735</name>
</gene>